<protein>
    <submittedName>
        <fullName evidence="1">Uncharacterized protein</fullName>
    </submittedName>
</protein>
<reference evidence="1 2" key="2">
    <citation type="journal article" date="2022" name="Mol. Ecol. Resour.">
        <title>The genomes of chicory, endive, great burdock and yacon provide insights into Asteraceae paleo-polyploidization history and plant inulin production.</title>
        <authorList>
            <person name="Fan W."/>
            <person name="Wang S."/>
            <person name="Wang H."/>
            <person name="Wang A."/>
            <person name="Jiang F."/>
            <person name="Liu H."/>
            <person name="Zhao H."/>
            <person name="Xu D."/>
            <person name="Zhang Y."/>
        </authorList>
    </citation>
    <scope>NUCLEOTIDE SEQUENCE [LARGE SCALE GENOMIC DNA]</scope>
    <source>
        <strain evidence="2">cv. Niubang</strain>
    </source>
</reference>
<accession>A0ACB9BCA0</accession>
<comment type="caution">
    <text evidence="1">The sequence shown here is derived from an EMBL/GenBank/DDBJ whole genome shotgun (WGS) entry which is preliminary data.</text>
</comment>
<reference evidence="2" key="1">
    <citation type="journal article" date="2022" name="Mol. Ecol. Resour.">
        <title>The genomes of chicory, endive, great burdock and yacon provide insights into Asteraceae palaeo-polyploidization history and plant inulin production.</title>
        <authorList>
            <person name="Fan W."/>
            <person name="Wang S."/>
            <person name="Wang H."/>
            <person name="Wang A."/>
            <person name="Jiang F."/>
            <person name="Liu H."/>
            <person name="Zhao H."/>
            <person name="Xu D."/>
            <person name="Zhang Y."/>
        </authorList>
    </citation>
    <scope>NUCLEOTIDE SEQUENCE [LARGE SCALE GENOMIC DNA]</scope>
    <source>
        <strain evidence="2">cv. Niubang</strain>
    </source>
</reference>
<evidence type="ECO:0000313" key="1">
    <source>
        <dbReference type="EMBL" id="KAI3720004.1"/>
    </source>
</evidence>
<proteinExistence type="predicted"/>
<name>A0ACB9BCA0_ARCLA</name>
<evidence type="ECO:0000313" key="2">
    <source>
        <dbReference type="Proteomes" id="UP001055879"/>
    </source>
</evidence>
<dbReference type="EMBL" id="CM042052">
    <property type="protein sequence ID" value="KAI3720004.1"/>
    <property type="molecule type" value="Genomic_DNA"/>
</dbReference>
<gene>
    <name evidence="1" type="ORF">L6452_20911</name>
</gene>
<sequence length="134" mass="15488">MDTNTKTNNGQDEVYMGDDFDSLYYEIERRILTLIRDDEKEDYVGSTYTTFKQSTPMSVNRQRFILGKQTGSYFCWTQDNKNATSSVPVWLLNLWRNTSNGTGVFIPRVISTRKGNKPSRKCKGKGSTYKRTID</sequence>
<dbReference type="Proteomes" id="UP001055879">
    <property type="component" value="Linkage Group LG06"/>
</dbReference>
<keyword evidence="2" id="KW-1185">Reference proteome</keyword>
<organism evidence="1 2">
    <name type="scientific">Arctium lappa</name>
    <name type="common">Greater burdock</name>
    <name type="synonym">Lappa major</name>
    <dbReference type="NCBI Taxonomy" id="4217"/>
    <lineage>
        <taxon>Eukaryota</taxon>
        <taxon>Viridiplantae</taxon>
        <taxon>Streptophyta</taxon>
        <taxon>Embryophyta</taxon>
        <taxon>Tracheophyta</taxon>
        <taxon>Spermatophyta</taxon>
        <taxon>Magnoliopsida</taxon>
        <taxon>eudicotyledons</taxon>
        <taxon>Gunneridae</taxon>
        <taxon>Pentapetalae</taxon>
        <taxon>asterids</taxon>
        <taxon>campanulids</taxon>
        <taxon>Asterales</taxon>
        <taxon>Asteraceae</taxon>
        <taxon>Carduoideae</taxon>
        <taxon>Cardueae</taxon>
        <taxon>Arctiinae</taxon>
        <taxon>Arctium</taxon>
    </lineage>
</organism>